<dbReference type="PANTHER" id="PTHR48010">
    <property type="entry name" value="OS05G0588300 PROTEIN"/>
    <property type="match status" value="1"/>
</dbReference>
<dbReference type="GO" id="GO:0004674">
    <property type="term" value="F:protein serine/threonine kinase activity"/>
    <property type="evidence" value="ECO:0007669"/>
    <property type="project" value="UniProtKB-KW"/>
</dbReference>
<evidence type="ECO:0000256" key="8">
    <source>
        <dbReference type="ARBA" id="ARBA00022741"/>
    </source>
</evidence>
<feature type="region of interest" description="Disordered" evidence="12">
    <location>
        <begin position="745"/>
        <end position="801"/>
    </location>
</feature>
<evidence type="ECO:0000256" key="11">
    <source>
        <dbReference type="PROSITE-ProRule" id="PRU10141"/>
    </source>
</evidence>
<dbReference type="GO" id="GO:0005930">
    <property type="term" value="C:axoneme"/>
    <property type="evidence" value="ECO:0007669"/>
    <property type="project" value="UniProtKB-SubCell"/>
</dbReference>
<feature type="compositionally biased region" description="Polar residues" evidence="12">
    <location>
        <begin position="756"/>
        <end position="766"/>
    </location>
</feature>
<feature type="binding site" evidence="11">
    <location>
        <position position="934"/>
    </location>
    <ligand>
        <name>ATP</name>
        <dbReference type="ChEBI" id="CHEBI:30616"/>
    </ligand>
</feature>
<dbReference type="OrthoDB" id="512511at2759"/>
<name>A0A2P6TR73_CHLSO</name>
<dbReference type="PROSITE" id="PS50011">
    <property type="entry name" value="PROTEIN_KINASE_DOM"/>
    <property type="match status" value="1"/>
</dbReference>
<dbReference type="Pfam" id="PF00560">
    <property type="entry name" value="LRR_1"/>
    <property type="match status" value="1"/>
</dbReference>
<keyword evidence="7" id="KW-0677">Repeat</keyword>
<comment type="caution">
    <text evidence="16">The sequence shown here is derived from an EMBL/GenBank/DDBJ whole genome shotgun (WGS) entry which is preliminary data.</text>
</comment>
<feature type="chain" id="PRO_5015165694" evidence="14">
    <location>
        <begin position="28"/>
        <end position="1176"/>
    </location>
</feature>
<dbReference type="InterPro" id="IPR013210">
    <property type="entry name" value="LRR_N_plant-typ"/>
</dbReference>
<proteinExistence type="inferred from homology"/>
<dbReference type="InterPro" id="IPR011009">
    <property type="entry name" value="Kinase-like_dom_sf"/>
</dbReference>
<evidence type="ECO:0000256" key="10">
    <source>
        <dbReference type="ARBA" id="ARBA00022840"/>
    </source>
</evidence>
<keyword evidence="8 11" id="KW-0547">Nucleotide-binding</keyword>
<evidence type="ECO:0000256" key="12">
    <source>
        <dbReference type="SAM" id="MobiDB-lite"/>
    </source>
</evidence>
<evidence type="ECO:0000256" key="9">
    <source>
        <dbReference type="ARBA" id="ARBA00022777"/>
    </source>
</evidence>
<evidence type="ECO:0000313" key="16">
    <source>
        <dbReference type="EMBL" id="PRW56565.1"/>
    </source>
</evidence>
<feature type="domain" description="Protein kinase" evidence="15">
    <location>
        <begin position="907"/>
        <end position="1176"/>
    </location>
</feature>
<dbReference type="SUPFAM" id="SSF52047">
    <property type="entry name" value="RNI-like"/>
    <property type="match status" value="1"/>
</dbReference>
<feature type="region of interest" description="Disordered" evidence="12">
    <location>
        <begin position="807"/>
        <end position="826"/>
    </location>
</feature>
<dbReference type="SUPFAM" id="SSF56112">
    <property type="entry name" value="Protein kinase-like (PK-like)"/>
    <property type="match status" value="1"/>
</dbReference>
<keyword evidence="13" id="KW-0812">Transmembrane</keyword>
<dbReference type="AlphaFoldDB" id="A0A2P6TR73"/>
<protein>
    <submittedName>
        <fullName evidence="16">Serine threonine-kinase CTR1</fullName>
    </submittedName>
</protein>
<comment type="subcellular location">
    <subcellularLocation>
        <location evidence="2">Cytoplasm</location>
        <location evidence="2">Cytoskeleton</location>
        <location evidence="2">Cilium axoneme</location>
    </subcellularLocation>
    <subcellularLocation>
        <location evidence="1">Membrane</location>
    </subcellularLocation>
</comment>
<dbReference type="InterPro" id="IPR008271">
    <property type="entry name" value="Ser/Thr_kinase_AS"/>
</dbReference>
<dbReference type="InterPro" id="IPR032675">
    <property type="entry name" value="LRR_dom_sf"/>
</dbReference>
<keyword evidence="4" id="KW-0723">Serine/threonine-protein kinase</keyword>
<comment type="similarity">
    <text evidence="3">Belongs to the protein kinase superfamily. Ser/Thr protein kinase family.</text>
</comment>
<dbReference type="EMBL" id="LHPG02000008">
    <property type="protein sequence ID" value="PRW56565.1"/>
    <property type="molecule type" value="Genomic_DNA"/>
</dbReference>
<evidence type="ECO:0000256" key="5">
    <source>
        <dbReference type="ARBA" id="ARBA00022614"/>
    </source>
</evidence>
<dbReference type="InterPro" id="IPR017441">
    <property type="entry name" value="Protein_kinase_ATP_BS"/>
</dbReference>
<dbReference type="Pfam" id="PF08263">
    <property type="entry name" value="LRRNT_2"/>
    <property type="match status" value="3"/>
</dbReference>
<evidence type="ECO:0000256" key="7">
    <source>
        <dbReference type="ARBA" id="ARBA00022737"/>
    </source>
</evidence>
<keyword evidence="5" id="KW-0433">Leucine-rich repeat</keyword>
<evidence type="ECO:0000256" key="14">
    <source>
        <dbReference type="SAM" id="SignalP"/>
    </source>
</evidence>
<evidence type="ECO:0000256" key="13">
    <source>
        <dbReference type="SAM" id="Phobius"/>
    </source>
</evidence>
<evidence type="ECO:0000256" key="4">
    <source>
        <dbReference type="ARBA" id="ARBA00022527"/>
    </source>
</evidence>
<dbReference type="Pfam" id="PF07714">
    <property type="entry name" value="PK_Tyr_Ser-Thr"/>
    <property type="match status" value="1"/>
</dbReference>
<dbReference type="PROSITE" id="PS00108">
    <property type="entry name" value="PROTEIN_KINASE_ST"/>
    <property type="match status" value="1"/>
</dbReference>
<evidence type="ECO:0000256" key="3">
    <source>
        <dbReference type="ARBA" id="ARBA00008684"/>
    </source>
</evidence>
<keyword evidence="10 11" id="KW-0067">ATP-binding</keyword>
<sequence length="1176" mass="126029">MGAGSRGPMRTWLPLLLVATWTASVHSVSPSDMAALLAQKERVTNWDAFAATHGIGGWTDGDAANVCQWTGVVCQADQIVTLSWGCAMNETLVACPADRAAAQGMLAPELANISSLSRMPINGTLPVAWGSAGAFPKLKQLWLNGVHIVGIVPQEWSTATSFPALEYFSVEGTTTLCGPVPAGRMADAICRDWEDAATGSYLVNPCEDGDGKLRLCGLLTPEDAAPFLLAQRDRIDNWKAFYAGNNMVGWKDNDTLPVCQWTGVQCIGTNESAVVQQLDWGFCYWKQAGVQTAKWQEYAELPCAVKAVGTLAPELANISTLTVLDFSGQNFMGTLPEEWAGPGLFKRLQFLYLQGNEYLTGPLPPLWGSPEAFPALIEMNLHWNNLTGTIPEEWGTEDAFGVLENLVLYGNPTLCGEVPENLAPKVCQDYDPERNGIINSLNSCFPNSTTLHCPLDDARTLLEQRDLIANWDEFAQKNGKGLQGWTEESMASVCTWSTVTCADGNVASLNWNCAPGSTDYASRCAIQAEGILSPTLGNLIALTSLDMQGNGLFGRLPPEWGSAISFPKLSKLYLSLNNTLTGSLPESWGDDGAFPVLTELKLGRLQLNGSLPEAWGSPGTFTRLQQLWLDNNQLSGSIPASWGSAGAFPNLTLLALTGNQDLCGAVPSDLTRSVCREVDVGTGGGSMRVDQCPADSSTLACSAQPAASSDSSSSTPVGAIVGGVIGGVVVLALLAFLALRPGKGWLRRKTSPAPPTTVSSRPSSKLATPVLSLASDTGEDSSKAPGSPPLEPGSDPGALSVLSRSDVEAPNSPYRTSPRVASGFQGTHSLPDSYVSTGDSSSALLTFREPGTRTDSLHSLGSDPLLSFISTRLAAEPLPRMESAGSGGRVARLPAVVRLFQVAWDELQLVRQIGKGSFGRVYLGKWRETDVAVKVLIANEANPSAQDLELPESVMHNLQEEAAVMSRMRHPNLVSFMGLCTLPPCILTEYCALGSLYDVLRQGNNSPDCAAALTWERRIGMALDAARGLLYLHLSTPPLIHCDVKSPNILVDASWRAKASKQDGAGRVEIGDFNLTTILKPQAQDEREDATVFNPIWLAPEVMQGSKPSAASDVYSFGMVLYELLTWTLPWHASPYKVRRWVVLEELRPEVPSRAELPGPDAATYAGLDAFVELMQ</sequence>
<dbReference type="InterPro" id="IPR050994">
    <property type="entry name" value="At_inactive_RLKs"/>
</dbReference>
<keyword evidence="14" id="KW-0732">Signal</keyword>
<dbReference type="GO" id="GO:0016020">
    <property type="term" value="C:membrane"/>
    <property type="evidence" value="ECO:0007669"/>
    <property type="project" value="UniProtKB-SubCell"/>
</dbReference>
<evidence type="ECO:0000256" key="2">
    <source>
        <dbReference type="ARBA" id="ARBA00004430"/>
    </source>
</evidence>
<reference evidence="16 17" key="1">
    <citation type="journal article" date="2018" name="Plant J.">
        <title>Genome sequences of Chlorella sorokiniana UTEX 1602 and Micractinium conductrix SAG 241.80: implications to maltose excretion by a green alga.</title>
        <authorList>
            <person name="Arriola M.B."/>
            <person name="Velmurugan N."/>
            <person name="Zhang Y."/>
            <person name="Plunkett M.H."/>
            <person name="Hondzo H."/>
            <person name="Barney B.M."/>
        </authorList>
    </citation>
    <scope>NUCLEOTIDE SEQUENCE [LARGE SCALE GENOMIC DNA]</scope>
    <source>
        <strain evidence="17">UTEX 1602</strain>
    </source>
</reference>
<dbReference type="GO" id="GO:0005524">
    <property type="term" value="F:ATP binding"/>
    <property type="evidence" value="ECO:0007669"/>
    <property type="project" value="UniProtKB-UniRule"/>
</dbReference>
<dbReference type="InterPro" id="IPR000719">
    <property type="entry name" value="Prot_kinase_dom"/>
</dbReference>
<evidence type="ECO:0000256" key="1">
    <source>
        <dbReference type="ARBA" id="ARBA00004370"/>
    </source>
</evidence>
<accession>A0A2P6TR73</accession>
<evidence type="ECO:0000313" key="17">
    <source>
        <dbReference type="Proteomes" id="UP000239899"/>
    </source>
</evidence>
<keyword evidence="13" id="KW-0472">Membrane</keyword>
<keyword evidence="9" id="KW-0418">Kinase</keyword>
<dbReference type="PROSITE" id="PS00107">
    <property type="entry name" value="PROTEIN_KINASE_ATP"/>
    <property type="match status" value="1"/>
</dbReference>
<dbReference type="InterPro" id="IPR001611">
    <property type="entry name" value="Leu-rich_rpt"/>
</dbReference>
<dbReference type="Proteomes" id="UP000239899">
    <property type="component" value="Unassembled WGS sequence"/>
</dbReference>
<organism evidence="16 17">
    <name type="scientific">Chlorella sorokiniana</name>
    <name type="common">Freshwater green alga</name>
    <dbReference type="NCBI Taxonomy" id="3076"/>
    <lineage>
        <taxon>Eukaryota</taxon>
        <taxon>Viridiplantae</taxon>
        <taxon>Chlorophyta</taxon>
        <taxon>core chlorophytes</taxon>
        <taxon>Trebouxiophyceae</taxon>
        <taxon>Chlorellales</taxon>
        <taxon>Chlorellaceae</taxon>
        <taxon>Chlorella clade</taxon>
        <taxon>Chlorella</taxon>
    </lineage>
</organism>
<evidence type="ECO:0000259" key="15">
    <source>
        <dbReference type="PROSITE" id="PS50011"/>
    </source>
</evidence>
<dbReference type="PANTHER" id="PTHR48010:SF58">
    <property type="entry name" value="RECEPTOR PROTEIN KINASE-LIKE PROTEIN ZAR1"/>
    <property type="match status" value="1"/>
</dbReference>
<keyword evidence="17" id="KW-1185">Reference proteome</keyword>
<gene>
    <name evidence="16" type="ORF">C2E21_4564</name>
</gene>
<dbReference type="STRING" id="3076.A0A2P6TR73"/>
<feature type="signal peptide" evidence="14">
    <location>
        <begin position="1"/>
        <end position="27"/>
    </location>
</feature>
<evidence type="ECO:0000256" key="6">
    <source>
        <dbReference type="ARBA" id="ARBA00022679"/>
    </source>
</evidence>
<dbReference type="SMART" id="SM00220">
    <property type="entry name" value="S_TKc"/>
    <property type="match status" value="1"/>
</dbReference>
<dbReference type="Gene3D" id="3.30.200.20">
    <property type="entry name" value="Phosphorylase Kinase, domain 1"/>
    <property type="match status" value="1"/>
</dbReference>
<dbReference type="Gene3D" id="1.10.510.10">
    <property type="entry name" value="Transferase(Phosphotransferase) domain 1"/>
    <property type="match status" value="1"/>
</dbReference>
<keyword evidence="13" id="KW-1133">Transmembrane helix</keyword>
<dbReference type="Gene3D" id="3.80.10.10">
    <property type="entry name" value="Ribonuclease Inhibitor"/>
    <property type="match status" value="4"/>
</dbReference>
<keyword evidence="6" id="KW-0808">Transferase</keyword>
<dbReference type="InterPro" id="IPR001245">
    <property type="entry name" value="Ser-Thr/Tyr_kinase_cat_dom"/>
</dbReference>
<feature type="transmembrane region" description="Helical" evidence="13">
    <location>
        <begin position="717"/>
        <end position="739"/>
    </location>
</feature>